<comment type="caution">
    <text evidence="2">The sequence shown here is derived from an EMBL/GenBank/DDBJ whole genome shotgun (WGS) entry which is preliminary data.</text>
</comment>
<name>A0ABV2BXW0_9GAMM</name>
<evidence type="ECO:0000313" key="2">
    <source>
        <dbReference type="EMBL" id="MET1256776.1"/>
    </source>
</evidence>
<dbReference type="SUPFAM" id="SSF48613">
    <property type="entry name" value="Heme oxygenase-like"/>
    <property type="match status" value="1"/>
</dbReference>
<dbReference type="RefSeq" id="WP_353897358.1">
    <property type="nucleotide sequence ID" value="NZ_JBEVCJ010000026.1"/>
</dbReference>
<dbReference type="Proteomes" id="UP001548189">
    <property type="component" value="Unassembled WGS sequence"/>
</dbReference>
<dbReference type="EMBL" id="JBEVCJ010000026">
    <property type="protein sequence ID" value="MET1256776.1"/>
    <property type="molecule type" value="Genomic_DNA"/>
</dbReference>
<dbReference type="InterPro" id="IPR016084">
    <property type="entry name" value="Haem_Oase-like_multi-hlx"/>
</dbReference>
<dbReference type="InterPro" id="IPR039068">
    <property type="entry name" value="PqqC-like"/>
</dbReference>
<dbReference type="PANTHER" id="PTHR40279:SF3">
    <property type="entry name" value="4-AMINOBENZOATE SYNTHASE"/>
    <property type="match status" value="1"/>
</dbReference>
<proteinExistence type="predicted"/>
<evidence type="ECO:0000256" key="1">
    <source>
        <dbReference type="ARBA" id="ARBA00023002"/>
    </source>
</evidence>
<evidence type="ECO:0000313" key="3">
    <source>
        <dbReference type="Proteomes" id="UP001548189"/>
    </source>
</evidence>
<dbReference type="Pfam" id="PF14518">
    <property type="entry name" value="Haem_oxygenas_2"/>
    <property type="match status" value="1"/>
</dbReference>
<dbReference type="Gene3D" id="1.20.910.10">
    <property type="entry name" value="Heme oxygenase-like"/>
    <property type="match status" value="1"/>
</dbReference>
<sequence length="255" mass="29356">MSTAVLKEKDQQFNFSVDSLVEEAIQHDAINHPYLSALANGDLPNPQLALKDFAAQYQGYTAWFMRYLTATIAKCEKYEHRKALLDNVNEESGNLDQHEVQLLESIGIKEEWVQGIPHNILFQRFQKAMQIEPDCEVDMEAAIWREQFQSLIESGSIAQAIGAMGLGTECIVKYIYKYLIQSLEKFTDLTKQDYVFFEIHAEIDDEHGRIMLQIAEDLIRNNPENLAILRKGMLKALDLRATFWNGMYKRALKMS</sequence>
<keyword evidence="3" id="KW-1185">Reference proteome</keyword>
<dbReference type="PANTHER" id="PTHR40279">
    <property type="entry name" value="PQQC-LIKE PROTEIN"/>
    <property type="match status" value="1"/>
</dbReference>
<reference evidence="2 3" key="1">
    <citation type="submission" date="2024-06" db="EMBL/GenBank/DDBJ databases">
        <authorList>
            <person name="Li F."/>
        </authorList>
    </citation>
    <scope>NUCLEOTIDE SEQUENCE [LARGE SCALE GENOMIC DNA]</scope>
    <source>
        <strain evidence="2 3">GXAS 311</strain>
    </source>
</reference>
<organism evidence="2 3">
    <name type="scientific">Aliikangiella maris</name>
    <dbReference type="NCBI Taxonomy" id="3162458"/>
    <lineage>
        <taxon>Bacteria</taxon>
        <taxon>Pseudomonadati</taxon>
        <taxon>Pseudomonadota</taxon>
        <taxon>Gammaproteobacteria</taxon>
        <taxon>Oceanospirillales</taxon>
        <taxon>Pleioneaceae</taxon>
        <taxon>Aliikangiella</taxon>
    </lineage>
</organism>
<gene>
    <name evidence="2" type="ORF">ABVT43_16660</name>
</gene>
<protein>
    <submittedName>
        <fullName evidence="2">Iron-containing redox enzyme family protein</fullName>
    </submittedName>
</protein>
<accession>A0ABV2BXW0</accession>
<keyword evidence="1" id="KW-0560">Oxidoreductase</keyword>